<dbReference type="InterPro" id="IPR014026">
    <property type="entry name" value="UDP-Glc/GDP-Man_DH_dimer"/>
</dbReference>
<evidence type="ECO:0000259" key="2">
    <source>
        <dbReference type="Pfam" id="PF00984"/>
    </source>
</evidence>
<sequence length="144" mass="15715">WQRNAFLAQRISSINAISAVCEATGANVSEVAVAFLQASVGFGGSCFQKDILNLVYICECLNLPRWPTTGIKSILMNDYQKAPFSHKIGVHALHTAEQGNRHIWLCFKKNTGDTRESPAIFGLNPSWIRGHDATSTIQSPGVAN</sequence>
<name>A0A7T8GPE9_CALRO</name>
<dbReference type="Proteomes" id="UP000595437">
    <property type="component" value="Chromosome 18"/>
</dbReference>
<feature type="domain" description="UDP-glucose/GDP-mannose dehydrogenase dimerisation" evidence="2">
    <location>
        <begin position="3"/>
        <end position="64"/>
    </location>
</feature>
<dbReference type="Gene3D" id="1.20.5.100">
    <property type="entry name" value="Cytochrome c1, transmembrane anchor, C-terminal"/>
    <property type="match status" value="1"/>
</dbReference>
<accession>A0A7T8GPE9</accession>
<dbReference type="EMBL" id="CP045907">
    <property type="protein sequence ID" value="QQP35285.1"/>
    <property type="molecule type" value="Genomic_DNA"/>
</dbReference>
<dbReference type="InterPro" id="IPR028356">
    <property type="entry name" value="UDPglc_DH_euk"/>
</dbReference>
<organism evidence="3 4">
    <name type="scientific">Caligus rogercresseyi</name>
    <name type="common">Sea louse</name>
    <dbReference type="NCBI Taxonomy" id="217165"/>
    <lineage>
        <taxon>Eukaryota</taxon>
        <taxon>Metazoa</taxon>
        <taxon>Ecdysozoa</taxon>
        <taxon>Arthropoda</taxon>
        <taxon>Crustacea</taxon>
        <taxon>Multicrustacea</taxon>
        <taxon>Hexanauplia</taxon>
        <taxon>Copepoda</taxon>
        <taxon>Siphonostomatoida</taxon>
        <taxon>Caligidae</taxon>
        <taxon>Caligus</taxon>
    </lineage>
</organism>
<feature type="non-terminal residue" evidence="3">
    <location>
        <position position="1"/>
    </location>
</feature>
<evidence type="ECO:0000313" key="4">
    <source>
        <dbReference type="Proteomes" id="UP000595437"/>
    </source>
</evidence>
<dbReference type="PANTHER" id="PTHR11374:SF3">
    <property type="entry name" value="UDP-GLUCOSE 6-DEHYDROGENASE"/>
    <property type="match status" value="1"/>
</dbReference>
<dbReference type="AlphaFoldDB" id="A0A7T8GPE9"/>
<dbReference type="Pfam" id="PF00984">
    <property type="entry name" value="UDPG_MGDP_dh"/>
    <property type="match status" value="1"/>
</dbReference>
<protein>
    <submittedName>
        <fullName evidence="3">UDP-glucose 6-dehydrogenase</fullName>
    </submittedName>
</protein>
<dbReference type="GO" id="GO:0005634">
    <property type="term" value="C:nucleus"/>
    <property type="evidence" value="ECO:0007669"/>
    <property type="project" value="TreeGrafter"/>
</dbReference>
<dbReference type="PANTHER" id="PTHR11374">
    <property type="entry name" value="UDP-GLUCOSE DEHYDROGENASE/UDP-MANNAC DEHYDROGENASE"/>
    <property type="match status" value="1"/>
</dbReference>
<dbReference type="GO" id="GO:0006024">
    <property type="term" value="P:glycosaminoglycan biosynthetic process"/>
    <property type="evidence" value="ECO:0007669"/>
    <property type="project" value="TreeGrafter"/>
</dbReference>
<proteinExistence type="predicted"/>
<evidence type="ECO:0000256" key="1">
    <source>
        <dbReference type="ARBA" id="ARBA00047473"/>
    </source>
</evidence>
<dbReference type="OrthoDB" id="5059218at2759"/>
<reference evidence="4" key="1">
    <citation type="submission" date="2021-01" db="EMBL/GenBank/DDBJ databases">
        <title>Caligus Genome Assembly.</title>
        <authorList>
            <person name="Gallardo-Escarate C."/>
        </authorList>
    </citation>
    <scope>NUCLEOTIDE SEQUENCE [LARGE SCALE GENOMIC DNA]</scope>
</reference>
<dbReference type="InterPro" id="IPR008927">
    <property type="entry name" value="6-PGluconate_DH-like_C_sf"/>
</dbReference>
<dbReference type="GO" id="GO:0051287">
    <property type="term" value="F:NAD binding"/>
    <property type="evidence" value="ECO:0007669"/>
    <property type="project" value="InterPro"/>
</dbReference>
<dbReference type="Gene3D" id="3.40.50.720">
    <property type="entry name" value="NAD(P)-binding Rossmann-like Domain"/>
    <property type="match status" value="1"/>
</dbReference>
<dbReference type="GO" id="GO:0003979">
    <property type="term" value="F:UDP-glucose 6-dehydrogenase activity"/>
    <property type="evidence" value="ECO:0007669"/>
    <property type="project" value="UniProtKB-EC"/>
</dbReference>
<gene>
    <name evidence="3" type="ORF">FKW44_023458</name>
</gene>
<comment type="catalytic activity">
    <reaction evidence="1">
        <text>UDP-alpha-D-glucose + 2 NAD(+) + H2O = UDP-alpha-D-glucuronate + 2 NADH + 3 H(+)</text>
        <dbReference type="Rhea" id="RHEA:23596"/>
        <dbReference type="ChEBI" id="CHEBI:15377"/>
        <dbReference type="ChEBI" id="CHEBI:15378"/>
        <dbReference type="ChEBI" id="CHEBI:57540"/>
        <dbReference type="ChEBI" id="CHEBI:57945"/>
        <dbReference type="ChEBI" id="CHEBI:58052"/>
        <dbReference type="ChEBI" id="CHEBI:58885"/>
        <dbReference type="EC" id="1.1.1.22"/>
    </reaction>
</comment>
<dbReference type="SUPFAM" id="SSF48179">
    <property type="entry name" value="6-phosphogluconate dehydrogenase C-terminal domain-like"/>
    <property type="match status" value="1"/>
</dbReference>
<keyword evidence="4" id="KW-1185">Reference proteome</keyword>
<evidence type="ECO:0000313" key="3">
    <source>
        <dbReference type="EMBL" id="QQP35285.1"/>
    </source>
</evidence>